<reference evidence="6" key="1">
    <citation type="submission" date="2025-08" db="UniProtKB">
        <authorList>
            <consortium name="RefSeq"/>
        </authorList>
    </citation>
    <scope>IDENTIFICATION</scope>
    <source>
        <tissue evidence="6">Muscle</tissue>
    </source>
</reference>
<protein>
    <submittedName>
        <fullName evidence="6">Nucleolin-like</fullName>
    </submittedName>
</protein>
<dbReference type="SMART" id="SM00360">
    <property type="entry name" value="RRM"/>
    <property type="match status" value="2"/>
</dbReference>
<feature type="domain" description="RRM" evidence="4">
    <location>
        <begin position="109"/>
        <end position="184"/>
    </location>
</feature>
<proteinExistence type="predicted"/>
<dbReference type="PANTHER" id="PTHR23189">
    <property type="entry name" value="RNA RECOGNITION MOTIF-CONTAINING"/>
    <property type="match status" value="1"/>
</dbReference>
<accession>A0ABM1B5K6</accession>
<name>A0ABM1B5K6_LIMPO</name>
<dbReference type="InterPro" id="IPR035979">
    <property type="entry name" value="RBD_domain_sf"/>
</dbReference>
<dbReference type="Proteomes" id="UP000694941">
    <property type="component" value="Unplaced"/>
</dbReference>
<feature type="domain" description="RRM" evidence="4">
    <location>
        <begin position="201"/>
        <end position="275"/>
    </location>
</feature>
<dbReference type="RefSeq" id="XP_013775280.1">
    <property type="nucleotide sequence ID" value="XM_013919826.2"/>
</dbReference>
<dbReference type="GeneID" id="106460144"/>
<keyword evidence="5" id="KW-1185">Reference proteome</keyword>
<dbReference type="Gene3D" id="3.30.70.330">
    <property type="match status" value="2"/>
</dbReference>
<feature type="compositionally biased region" description="Basic and acidic residues" evidence="3">
    <location>
        <begin position="34"/>
        <end position="44"/>
    </location>
</feature>
<dbReference type="InterPro" id="IPR000504">
    <property type="entry name" value="RRM_dom"/>
</dbReference>
<dbReference type="InterPro" id="IPR012677">
    <property type="entry name" value="Nucleotide-bd_a/b_plait_sf"/>
</dbReference>
<sequence>MKKTLIIMTKMKKMKMVEWEKQLKARNLQKVETPTKRKLEEKGETAIQKKKNRMETREVKVATPDSNKKGIKRKGQEDDIENTVVKKAKPLDDELRALTEKRIKERNSRTLFIRMLPEDVTVAEVKALSPDIVTCRIPIKKKRKNKNVFAFVEFNSEEKSEENFEKLKKKTVRGKQIFVDYTGEKSLTHKPSHQNWDVDKKVLFITNIDPSTTLEDLGEFYPRSSEIKFQKPAKDGHFREAYVKFETEEAAAEAFKKSDNLKMKGNILVVLFAHLKIQTNQSKTKKRKKFQKKQKSENQKEEEYESDSDE</sequence>
<dbReference type="SUPFAM" id="SSF54928">
    <property type="entry name" value="RNA-binding domain, RBD"/>
    <property type="match status" value="1"/>
</dbReference>
<feature type="compositionally biased region" description="Basic residues" evidence="3">
    <location>
        <begin position="283"/>
        <end position="293"/>
    </location>
</feature>
<keyword evidence="1 2" id="KW-0694">RNA-binding</keyword>
<dbReference type="PROSITE" id="PS50102">
    <property type="entry name" value="RRM"/>
    <property type="match status" value="2"/>
</dbReference>
<feature type="region of interest" description="Disordered" evidence="3">
    <location>
        <begin position="280"/>
        <end position="310"/>
    </location>
</feature>
<evidence type="ECO:0000256" key="2">
    <source>
        <dbReference type="PROSITE-ProRule" id="PRU00176"/>
    </source>
</evidence>
<evidence type="ECO:0000313" key="5">
    <source>
        <dbReference type="Proteomes" id="UP000694941"/>
    </source>
</evidence>
<feature type="region of interest" description="Disordered" evidence="3">
    <location>
        <begin position="34"/>
        <end position="77"/>
    </location>
</feature>
<evidence type="ECO:0000259" key="4">
    <source>
        <dbReference type="PROSITE" id="PS50102"/>
    </source>
</evidence>
<evidence type="ECO:0000256" key="3">
    <source>
        <dbReference type="SAM" id="MobiDB-lite"/>
    </source>
</evidence>
<evidence type="ECO:0000256" key="1">
    <source>
        <dbReference type="ARBA" id="ARBA00022884"/>
    </source>
</evidence>
<dbReference type="Pfam" id="PF00076">
    <property type="entry name" value="RRM_1"/>
    <property type="match status" value="2"/>
</dbReference>
<organism evidence="5 6">
    <name type="scientific">Limulus polyphemus</name>
    <name type="common">Atlantic horseshoe crab</name>
    <dbReference type="NCBI Taxonomy" id="6850"/>
    <lineage>
        <taxon>Eukaryota</taxon>
        <taxon>Metazoa</taxon>
        <taxon>Ecdysozoa</taxon>
        <taxon>Arthropoda</taxon>
        <taxon>Chelicerata</taxon>
        <taxon>Merostomata</taxon>
        <taxon>Xiphosura</taxon>
        <taxon>Limulidae</taxon>
        <taxon>Limulus</taxon>
    </lineage>
</organism>
<gene>
    <name evidence="6" type="primary">LOC106460144</name>
</gene>
<evidence type="ECO:0000313" key="6">
    <source>
        <dbReference type="RefSeq" id="XP_013775280.1"/>
    </source>
</evidence>